<keyword evidence="3" id="KW-1185">Reference proteome</keyword>
<sequence length="392" mass="41664">MPTSERARFVIYFAAIFPIPMTLILIGKFFASEYAAHDHSFDWEIPAALAAVFTLLAKAMFSAYITTPAADMPQLVTWSLALCGVAFAGGWLVDHHPTLSFSQAEPSDAELAAPTSKKSTDAAAIFGASTPLLQPDEHVPSTQARTVASPVAQGEPLTPLSEPPAAAALEDTTENTFDDSSSPAVPIELEASTENLELSIPENPGAIAALPATISAGDGAPPPVPEIPSASSVETIQLKLKRSQRSSVLGAVIFTVDARVSLPRADLELVRKYRLGSIIVYDSKARTASSEALTEHLKGVRDEGFAGLRSDKPVNSIGKSLYRLARASASATMMALALRITIESLIKGVHIECKSLGELIEAENAICESAEFIKKYLSLASTFDGREEIVEI</sequence>
<feature type="transmembrane region" description="Helical" evidence="1">
    <location>
        <begin position="75"/>
        <end position="93"/>
    </location>
</feature>
<dbReference type="AlphaFoldDB" id="A0A327KWJ0"/>
<evidence type="ECO:0000313" key="3">
    <source>
        <dbReference type="Proteomes" id="UP000248863"/>
    </source>
</evidence>
<gene>
    <name evidence="2" type="ORF">CH338_01555</name>
</gene>
<name>A0A327KWJ0_9BRAD</name>
<feature type="transmembrane region" description="Helical" evidence="1">
    <location>
        <begin position="9"/>
        <end position="31"/>
    </location>
</feature>
<proteinExistence type="predicted"/>
<accession>A0A327KWJ0</accession>
<evidence type="ECO:0000313" key="2">
    <source>
        <dbReference type="EMBL" id="RAI41905.1"/>
    </source>
</evidence>
<keyword evidence="1" id="KW-0472">Membrane</keyword>
<comment type="caution">
    <text evidence="2">The sequence shown here is derived from an EMBL/GenBank/DDBJ whole genome shotgun (WGS) entry which is preliminary data.</text>
</comment>
<evidence type="ECO:0000256" key="1">
    <source>
        <dbReference type="SAM" id="Phobius"/>
    </source>
</evidence>
<organism evidence="2 3">
    <name type="scientific">Rhodoplanes elegans</name>
    <dbReference type="NCBI Taxonomy" id="29408"/>
    <lineage>
        <taxon>Bacteria</taxon>
        <taxon>Pseudomonadati</taxon>
        <taxon>Pseudomonadota</taxon>
        <taxon>Alphaproteobacteria</taxon>
        <taxon>Hyphomicrobiales</taxon>
        <taxon>Nitrobacteraceae</taxon>
        <taxon>Rhodoplanes</taxon>
    </lineage>
</organism>
<dbReference type="EMBL" id="NPEU01000007">
    <property type="protein sequence ID" value="RAI41905.1"/>
    <property type="molecule type" value="Genomic_DNA"/>
</dbReference>
<keyword evidence="1" id="KW-0812">Transmembrane</keyword>
<dbReference type="Proteomes" id="UP000248863">
    <property type="component" value="Unassembled WGS sequence"/>
</dbReference>
<feature type="transmembrane region" description="Helical" evidence="1">
    <location>
        <begin position="43"/>
        <end position="63"/>
    </location>
</feature>
<reference evidence="2 3" key="1">
    <citation type="submission" date="2017-07" db="EMBL/GenBank/DDBJ databases">
        <title>Draft Genome Sequences of Select Purple Nonsulfur Bacteria.</title>
        <authorList>
            <person name="Lasarre B."/>
            <person name="Mckinlay J.B."/>
        </authorList>
    </citation>
    <scope>NUCLEOTIDE SEQUENCE [LARGE SCALE GENOMIC DNA]</scope>
    <source>
        <strain evidence="2 3">DSM 11907</strain>
    </source>
</reference>
<keyword evidence="1" id="KW-1133">Transmembrane helix</keyword>
<protein>
    <submittedName>
        <fullName evidence="2">Uncharacterized protein</fullName>
    </submittedName>
</protein>